<dbReference type="InterPro" id="IPR036034">
    <property type="entry name" value="PDZ_sf"/>
</dbReference>
<gene>
    <name evidence="4" type="ORF">GPUH_LOCUS1618</name>
</gene>
<evidence type="ECO:0000313" key="5">
    <source>
        <dbReference type="Proteomes" id="UP000271098"/>
    </source>
</evidence>
<name>A0A183CYS7_9BILA</name>
<reference evidence="6" key="1">
    <citation type="submission" date="2016-06" db="UniProtKB">
        <authorList>
            <consortium name="WormBaseParasite"/>
        </authorList>
    </citation>
    <scope>IDENTIFICATION</scope>
</reference>
<evidence type="ECO:0000313" key="6">
    <source>
        <dbReference type="WBParaSite" id="GPUH_0000162201-mRNA-1"/>
    </source>
</evidence>
<evidence type="ECO:0000259" key="3">
    <source>
        <dbReference type="PROSITE" id="PS50106"/>
    </source>
</evidence>
<feature type="transmembrane region" description="Helical" evidence="2">
    <location>
        <begin position="156"/>
        <end position="173"/>
    </location>
</feature>
<evidence type="ECO:0000256" key="2">
    <source>
        <dbReference type="SAM" id="Phobius"/>
    </source>
</evidence>
<dbReference type="Proteomes" id="UP000271098">
    <property type="component" value="Unassembled WGS sequence"/>
</dbReference>
<proteinExistence type="predicted"/>
<accession>A0A183CYS7</accession>
<keyword evidence="5" id="KW-1185">Reference proteome</keyword>
<feature type="compositionally biased region" description="Basic and acidic residues" evidence="1">
    <location>
        <begin position="23"/>
        <end position="34"/>
    </location>
</feature>
<feature type="domain" description="PDZ" evidence="3">
    <location>
        <begin position="74"/>
        <end position="141"/>
    </location>
</feature>
<dbReference type="SUPFAM" id="SSF50156">
    <property type="entry name" value="PDZ domain-like"/>
    <property type="match status" value="1"/>
</dbReference>
<dbReference type="SMART" id="SM00228">
    <property type="entry name" value="PDZ"/>
    <property type="match status" value="1"/>
</dbReference>
<dbReference type="Gene3D" id="2.30.42.10">
    <property type="match status" value="1"/>
</dbReference>
<keyword evidence="2" id="KW-1133">Transmembrane helix</keyword>
<dbReference type="WBParaSite" id="GPUH_0000162201-mRNA-1">
    <property type="protein sequence ID" value="GPUH_0000162201-mRNA-1"/>
    <property type="gene ID" value="GPUH_0000162201"/>
</dbReference>
<sequence>MVENSAVLDKLQRRRSSMNSESEYLRDVRRRGLDPESAAALPKRDEDPEEEDKFFYTKDKISRKYSNFPGDTILLKLDAVPHGGLGLSLAGNRDRDRMTVFVVAVRPTCPLPVKIGDELLEVNGKVLLGLSHLNASSKIRECCEDGILELLLLRRFEALVILIFFVFLFHFFFL</sequence>
<dbReference type="AlphaFoldDB" id="A0A183CYS7"/>
<dbReference type="PROSITE" id="PS50106">
    <property type="entry name" value="PDZ"/>
    <property type="match status" value="1"/>
</dbReference>
<evidence type="ECO:0000313" key="4">
    <source>
        <dbReference type="EMBL" id="VDK30548.1"/>
    </source>
</evidence>
<reference evidence="4 5" key="2">
    <citation type="submission" date="2018-11" db="EMBL/GenBank/DDBJ databases">
        <authorList>
            <consortium name="Pathogen Informatics"/>
        </authorList>
    </citation>
    <scope>NUCLEOTIDE SEQUENCE [LARGE SCALE GENOMIC DNA]</scope>
</reference>
<feature type="region of interest" description="Disordered" evidence="1">
    <location>
        <begin position="1"/>
        <end position="52"/>
    </location>
</feature>
<keyword evidence="2" id="KW-0812">Transmembrane</keyword>
<dbReference type="Pfam" id="PF00595">
    <property type="entry name" value="PDZ"/>
    <property type="match status" value="1"/>
</dbReference>
<dbReference type="EMBL" id="UYRT01002047">
    <property type="protein sequence ID" value="VDK30548.1"/>
    <property type="molecule type" value="Genomic_DNA"/>
</dbReference>
<evidence type="ECO:0000256" key="1">
    <source>
        <dbReference type="SAM" id="MobiDB-lite"/>
    </source>
</evidence>
<organism evidence="6">
    <name type="scientific">Gongylonema pulchrum</name>
    <dbReference type="NCBI Taxonomy" id="637853"/>
    <lineage>
        <taxon>Eukaryota</taxon>
        <taxon>Metazoa</taxon>
        <taxon>Ecdysozoa</taxon>
        <taxon>Nematoda</taxon>
        <taxon>Chromadorea</taxon>
        <taxon>Rhabditida</taxon>
        <taxon>Spirurina</taxon>
        <taxon>Spiruromorpha</taxon>
        <taxon>Spiruroidea</taxon>
        <taxon>Gongylonematidae</taxon>
        <taxon>Gongylonema</taxon>
    </lineage>
</organism>
<dbReference type="OrthoDB" id="438726at2759"/>
<keyword evidence="2" id="KW-0472">Membrane</keyword>
<protein>
    <submittedName>
        <fullName evidence="6">PDZ domain-containing protein</fullName>
    </submittedName>
</protein>
<dbReference type="InterPro" id="IPR001478">
    <property type="entry name" value="PDZ"/>
</dbReference>